<evidence type="ECO:0000313" key="2">
    <source>
        <dbReference type="Proteomes" id="UP001153712"/>
    </source>
</evidence>
<name>A0A9N9TYU6_PHYSR</name>
<dbReference type="AlphaFoldDB" id="A0A9N9TYU6"/>
<dbReference type="EMBL" id="OU900100">
    <property type="protein sequence ID" value="CAG9863978.1"/>
    <property type="molecule type" value="Genomic_DNA"/>
</dbReference>
<gene>
    <name evidence="1" type="ORF">PHYEVI_LOCUS10247</name>
</gene>
<accession>A0A9N9TYU6</accession>
<organism evidence="1 2">
    <name type="scientific">Phyllotreta striolata</name>
    <name type="common">Striped flea beetle</name>
    <name type="synonym">Crioceris striolata</name>
    <dbReference type="NCBI Taxonomy" id="444603"/>
    <lineage>
        <taxon>Eukaryota</taxon>
        <taxon>Metazoa</taxon>
        <taxon>Ecdysozoa</taxon>
        <taxon>Arthropoda</taxon>
        <taxon>Hexapoda</taxon>
        <taxon>Insecta</taxon>
        <taxon>Pterygota</taxon>
        <taxon>Neoptera</taxon>
        <taxon>Endopterygota</taxon>
        <taxon>Coleoptera</taxon>
        <taxon>Polyphaga</taxon>
        <taxon>Cucujiformia</taxon>
        <taxon>Chrysomeloidea</taxon>
        <taxon>Chrysomelidae</taxon>
        <taxon>Galerucinae</taxon>
        <taxon>Alticini</taxon>
        <taxon>Phyllotreta</taxon>
    </lineage>
</organism>
<proteinExistence type="predicted"/>
<evidence type="ECO:0000313" key="1">
    <source>
        <dbReference type="EMBL" id="CAG9863978.1"/>
    </source>
</evidence>
<reference evidence="1" key="1">
    <citation type="submission" date="2022-01" db="EMBL/GenBank/DDBJ databases">
        <authorList>
            <person name="King R."/>
        </authorList>
    </citation>
    <scope>NUCLEOTIDE SEQUENCE</scope>
</reference>
<dbReference type="Proteomes" id="UP001153712">
    <property type="component" value="Chromosome 7"/>
</dbReference>
<protein>
    <submittedName>
        <fullName evidence="1">Uncharacterized protein</fullName>
    </submittedName>
</protein>
<sequence length="54" mass="6230">MERRDVQAENQFLQRHYCIGALGRRASQWVADRRTSTVVVKNNDISPTPEVQCV</sequence>
<keyword evidence="2" id="KW-1185">Reference proteome</keyword>